<evidence type="ECO:0000259" key="2">
    <source>
        <dbReference type="Pfam" id="PF01523"/>
    </source>
</evidence>
<reference evidence="5 6" key="1">
    <citation type="submission" date="2016-10" db="EMBL/GenBank/DDBJ databases">
        <authorList>
            <person name="Varghese N."/>
            <person name="Submissions S."/>
        </authorList>
    </citation>
    <scope>NUCLEOTIDE SEQUENCE [LARGE SCALE GENOMIC DNA]</scope>
    <source>
        <strain evidence="5 6">DSM 1361</strain>
    </source>
</reference>
<dbReference type="Pfam" id="PF19290">
    <property type="entry name" value="PmbA_TldD_2nd"/>
    <property type="match status" value="1"/>
</dbReference>
<comment type="similarity">
    <text evidence="1">Belongs to the peptidase U62 family.</text>
</comment>
<dbReference type="AlphaFoldDB" id="A0A662ZFF5"/>
<dbReference type="InterPro" id="IPR047657">
    <property type="entry name" value="PmbA"/>
</dbReference>
<dbReference type="Pfam" id="PF01523">
    <property type="entry name" value="PmbA_TldD_1st"/>
    <property type="match status" value="1"/>
</dbReference>
<dbReference type="GO" id="GO:0005829">
    <property type="term" value="C:cytosol"/>
    <property type="evidence" value="ECO:0007669"/>
    <property type="project" value="TreeGrafter"/>
</dbReference>
<feature type="domain" description="Metalloprotease TldD/E C-terminal" evidence="3">
    <location>
        <begin position="236"/>
        <end position="447"/>
    </location>
</feature>
<dbReference type="Proteomes" id="UP000243745">
    <property type="component" value="Unassembled WGS sequence"/>
</dbReference>
<evidence type="ECO:0000259" key="4">
    <source>
        <dbReference type="Pfam" id="PF19290"/>
    </source>
</evidence>
<gene>
    <name evidence="5" type="ORF">SAMN02910344_00515</name>
</gene>
<dbReference type="OrthoDB" id="9803618at2"/>
<dbReference type="GO" id="GO:0008237">
    <property type="term" value="F:metallopeptidase activity"/>
    <property type="evidence" value="ECO:0007669"/>
    <property type="project" value="InterPro"/>
</dbReference>
<dbReference type="InterPro" id="IPR036059">
    <property type="entry name" value="TldD/PmbA_sf"/>
</dbReference>
<keyword evidence="6" id="KW-1185">Reference proteome</keyword>
<dbReference type="InterPro" id="IPR045570">
    <property type="entry name" value="Metalloprtase-TldD/E_cen_dom"/>
</dbReference>
<name>A0A662ZFF5_9GAMM</name>
<dbReference type="PANTHER" id="PTHR43421">
    <property type="entry name" value="METALLOPROTEASE PMBA"/>
    <property type="match status" value="1"/>
</dbReference>
<dbReference type="InterPro" id="IPR002510">
    <property type="entry name" value="Metalloprtase-TldD/E_N"/>
</dbReference>
<dbReference type="Pfam" id="PF19289">
    <property type="entry name" value="PmbA_TldD_3rd"/>
    <property type="match status" value="1"/>
</dbReference>
<evidence type="ECO:0000256" key="1">
    <source>
        <dbReference type="ARBA" id="ARBA00005836"/>
    </source>
</evidence>
<dbReference type="InterPro" id="IPR045569">
    <property type="entry name" value="Metalloprtase-TldD/E_C"/>
</dbReference>
<evidence type="ECO:0000313" key="5">
    <source>
        <dbReference type="EMBL" id="SFP12968.1"/>
    </source>
</evidence>
<dbReference type="GO" id="GO:0006508">
    <property type="term" value="P:proteolysis"/>
    <property type="evidence" value="ECO:0007669"/>
    <property type="project" value="InterPro"/>
</dbReference>
<evidence type="ECO:0000259" key="3">
    <source>
        <dbReference type="Pfam" id="PF19289"/>
    </source>
</evidence>
<dbReference type="SUPFAM" id="SSF111283">
    <property type="entry name" value="Putative modulator of DNA gyrase, PmbA/TldD"/>
    <property type="match status" value="1"/>
</dbReference>
<dbReference type="RefSeq" id="WP_031578210.1">
    <property type="nucleotide sequence ID" value="NZ_FOXF01000005.1"/>
</dbReference>
<dbReference type="InterPro" id="IPR035068">
    <property type="entry name" value="TldD/PmbA_N"/>
</dbReference>
<proteinExistence type="inferred from homology"/>
<dbReference type="PANTHER" id="PTHR43421:SF1">
    <property type="entry name" value="METALLOPROTEASE PMBA"/>
    <property type="match status" value="1"/>
</dbReference>
<protein>
    <submittedName>
        <fullName evidence="5">PmbA protein</fullName>
    </submittedName>
</protein>
<feature type="domain" description="Metalloprotease TldD/E central" evidence="4">
    <location>
        <begin position="123"/>
        <end position="219"/>
    </location>
</feature>
<organism evidence="5 6">
    <name type="scientific">Ruminobacter amylophilus</name>
    <dbReference type="NCBI Taxonomy" id="867"/>
    <lineage>
        <taxon>Bacteria</taxon>
        <taxon>Pseudomonadati</taxon>
        <taxon>Pseudomonadota</taxon>
        <taxon>Gammaproteobacteria</taxon>
        <taxon>Aeromonadales</taxon>
        <taxon>Succinivibrionaceae</taxon>
        <taxon>Ruminobacter</taxon>
    </lineage>
</organism>
<dbReference type="EMBL" id="FOXF01000005">
    <property type="protein sequence ID" value="SFP12968.1"/>
    <property type="molecule type" value="Genomic_DNA"/>
</dbReference>
<dbReference type="Gene3D" id="3.30.2290.10">
    <property type="entry name" value="PmbA/TldD superfamily"/>
    <property type="match status" value="1"/>
</dbReference>
<accession>A0A662ZFF5</accession>
<sequence length="448" mass="49770">MDDDIQLELNNLEDLVQYTVEKAEQLGANAARARLNKATGLSVSSRNTEMENISFTNGRSLAITVYKDDRKGTVSTSDLSRSAIDESIRAALSIANHTDPDPDARLPAKEFLAFEKMDFDTFHPLDIEPNDMFERCKNLELKAMAADERVISVVSAKENSGLYISAMATSQGLVVSSADTSYSRNLLLMCGKDDDRQYGGSYTYDSCHEKLWNDEILVKESIDEGVSQLCPQKIKTGDYPVIFDVNKSSMLLNVLFSALDGHTQYYKTGFLTDSLNKKVLPEWISINENPHIVGRMSSCYMDGDGVKTKPMSIIRNGYVDNYFLNNYFANKLNMENNAHNRGVSNTFVVDEREPLCSKNELIRQMDRGIIVYDTMGNGIKLINGELSIGASGFYVENGIIQYPIAEFTIAGNFKEMFNNIVAIANDGDSRNVADLGSVLIENIKVAGI</sequence>
<feature type="domain" description="Metalloprotease TldD/E N-terminal" evidence="2">
    <location>
        <begin position="32"/>
        <end position="95"/>
    </location>
</feature>
<evidence type="ECO:0000313" key="6">
    <source>
        <dbReference type="Proteomes" id="UP000243745"/>
    </source>
</evidence>